<organism evidence="13 14">
    <name type="scientific">Bathycoccus prasinos</name>
    <dbReference type="NCBI Taxonomy" id="41875"/>
    <lineage>
        <taxon>Eukaryota</taxon>
        <taxon>Viridiplantae</taxon>
        <taxon>Chlorophyta</taxon>
        <taxon>Mamiellophyceae</taxon>
        <taxon>Mamiellales</taxon>
        <taxon>Bathycoccaceae</taxon>
        <taxon>Bathycoccus</taxon>
    </lineage>
</organism>
<dbReference type="GO" id="GO:0005227">
    <property type="term" value="F:calcium-activated cation channel activity"/>
    <property type="evidence" value="ECO:0007669"/>
    <property type="project" value="InterPro"/>
</dbReference>
<name>K8EXZ5_9CHLO</name>
<feature type="transmembrane region" description="Helical" evidence="8">
    <location>
        <begin position="723"/>
        <end position="744"/>
    </location>
</feature>
<evidence type="ECO:0008006" key="15">
    <source>
        <dbReference type="Google" id="ProtNLM"/>
    </source>
</evidence>
<dbReference type="PROSITE" id="PS51257">
    <property type="entry name" value="PROKAR_LIPOPROTEIN"/>
    <property type="match status" value="1"/>
</dbReference>
<keyword evidence="3" id="KW-0813">Transport</keyword>
<dbReference type="InterPro" id="IPR003864">
    <property type="entry name" value="CSC1/OSCA1-like_7TM"/>
</dbReference>
<feature type="transmembrane region" description="Helical" evidence="8">
    <location>
        <begin position="341"/>
        <end position="361"/>
    </location>
</feature>
<dbReference type="eggNOG" id="KOG1134">
    <property type="taxonomic scope" value="Eukaryota"/>
</dbReference>
<keyword evidence="6 8" id="KW-0472">Membrane</keyword>
<reference evidence="13 14" key="1">
    <citation type="submission" date="2011-10" db="EMBL/GenBank/DDBJ databases">
        <authorList>
            <person name="Genoscope - CEA"/>
        </authorList>
    </citation>
    <scope>NUCLEOTIDE SEQUENCE [LARGE SCALE GENOMIC DNA]</scope>
    <source>
        <strain evidence="13 14">RCC 1105</strain>
    </source>
</reference>
<dbReference type="PANTHER" id="PTHR13018:SF5">
    <property type="entry name" value="RE44586P"/>
    <property type="match status" value="1"/>
</dbReference>
<dbReference type="Pfam" id="PF02714">
    <property type="entry name" value="RSN1_7TM"/>
    <property type="match status" value="1"/>
</dbReference>
<dbReference type="OrthoDB" id="1689567at2759"/>
<feature type="transmembrane region" description="Helical" evidence="8">
    <location>
        <begin position="756"/>
        <end position="776"/>
    </location>
</feature>
<feature type="domain" description="CSC1/OSCA1-like cytosolic" evidence="12">
    <location>
        <begin position="541"/>
        <end position="666"/>
    </location>
</feature>
<dbReference type="Proteomes" id="UP000198341">
    <property type="component" value="Chromosome 6"/>
</dbReference>
<comment type="subcellular location">
    <subcellularLocation>
        <location evidence="1">Membrane</location>
        <topology evidence="1">Multi-pass membrane protein</topology>
    </subcellularLocation>
</comment>
<feature type="signal peptide" evidence="9">
    <location>
        <begin position="1"/>
        <end position="16"/>
    </location>
</feature>
<accession>K8EXZ5</accession>
<dbReference type="RefSeq" id="XP_007512745.1">
    <property type="nucleotide sequence ID" value="XM_007512683.1"/>
</dbReference>
<dbReference type="InterPro" id="IPR045122">
    <property type="entry name" value="Csc1-like"/>
</dbReference>
<evidence type="ECO:0000256" key="9">
    <source>
        <dbReference type="SAM" id="SignalP"/>
    </source>
</evidence>
<evidence type="ECO:0000256" key="1">
    <source>
        <dbReference type="ARBA" id="ARBA00004141"/>
    </source>
</evidence>
<dbReference type="AlphaFoldDB" id="K8EXZ5"/>
<dbReference type="GO" id="GO:0005886">
    <property type="term" value="C:plasma membrane"/>
    <property type="evidence" value="ECO:0007669"/>
    <property type="project" value="TreeGrafter"/>
</dbReference>
<feature type="transmembrane region" description="Helical" evidence="8">
    <location>
        <begin position="195"/>
        <end position="216"/>
    </location>
</feature>
<evidence type="ECO:0000256" key="5">
    <source>
        <dbReference type="ARBA" id="ARBA00022989"/>
    </source>
</evidence>
<feature type="transmembrane region" description="Helical" evidence="8">
    <location>
        <begin position="828"/>
        <end position="846"/>
    </location>
</feature>
<evidence type="ECO:0000256" key="4">
    <source>
        <dbReference type="ARBA" id="ARBA00022692"/>
    </source>
</evidence>
<dbReference type="Pfam" id="PF13967">
    <property type="entry name" value="RSN1_TM"/>
    <property type="match status" value="1"/>
</dbReference>
<evidence type="ECO:0000256" key="3">
    <source>
        <dbReference type="ARBA" id="ARBA00022448"/>
    </source>
</evidence>
<dbReference type="EMBL" id="FO082273">
    <property type="protein sequence ID" value="CCO17345.1"/>
    <property type="molecule type" value="Genomic_DNA"/>
</dbReference>
<evidence type="ECO:0000256" key="7">
    <source>
        <dbReference type="SAM" id="MobiDB-lite"/>
    </source>
</evidence>
<feature type="transmembrane region" description="Helical" evidence="8">
    <location>
        <begin position="796"/>
        <end position="816"/>
    </location>
</feature>
<sequence length="1181" mass="132608">MISRFALLCFLAFSSCLFNDAPLTTTSSNTNFGGGINVFVQASEETSEFLSSGAWATVQLAFNDGGVETSCPCPVGCMNCAFQDSSMFGGDNTVKTLYSTSTMPTVAISTGGSATFAGYTNTTGTAERMTLQGCPDVSLMVCFHCNNGQGYYATGYSGAYSQEGIGTVGTGVACVFQYKCADGGNCQESLSGIDAAKYVGALVIVFWFAFMIFLFLRGRPWLKSVVDPCAHLDRTNPDYSIYPDLPPAPTGMLGLAWLWHAVRMDMPYLRSHMTLDEYMVLRWFRMCSIFFLFASVFCTPVLVYFYFVDSDEATSGTEATIDAALNGNVRQISMASAKSHLTWQLVVAEMVLLSVVLVKLIERECVKFARLMWNLKPEEIGIKSHAVVITDIPRYTTSPFPTTEMSDAQMKKIAAMQDKLGKELKEEEETTSIYGRFKGLANLAQVQQKMGAEFAQDEEHSKGLIGSAMERVGSAMEKGHKGGDEGGVESAADVVFANDGRVRALMRWETDSILTSKVERIVGPDKIAFKMLASDTRKLDAVARRWRAVQDYMIQYTKAYNELTKQKQVDPKSFEGSSRSARILRFELKQATKGYTKYVKKEAKFFQKFNAVREKEINSIEPAAGAVVVFKDQKDALVMGSVQIDDQFGQWQTMQAPGPSDLVWHNVASSKPVRDWKTNQIRFFTIFITIFFMFPVSYATKLFNDYKDEIVKYVGVEYGETLYSIMIAVLLSVLIAVAGMIASITSRMTGLTSYSLMDSFGASTYFYIVIVNLVVGNMSERELWLDLEDWLQQPHLFAYTFTRQMIATSTYFIKFIIMRTATSTIMELLNIGSIGGYIVKSIMYRVRSLQWPPKKKKVEWATPKATPMMLVPPQAMMIFFISMIYCVIAPIILPFAFVFFYTMYIFGKHMYVYSYLQKYMGDIAMWAWLVRQMIFTLFFAQIVLILGMPTLGYGSEEYRIWLVPIPVITILQTMRSRELLQIALKRPMYVDNVGETEEDIKKARMGVIRAQQIKEAHEGDLGLDKHKSVEELLDSGAWRGYMPSNIWPLAAERSAASVVLKRWRAYKRTNKSGEGKGFFGIGAKSVKKVEKVAPDAVPASKLVEEKKEEQKEKPMSQEQLDAIKMRQEAEDAEKKRLEEAKKNPPKPKPVPEVAAAAATPTEEEKKPEEKKEEKKEETNED</sequence>
<evidence type="ECO:0000259" key="12">
    <source>
        <dbReference type="Pfam" id="PF14703"/>
    </source>
</evidence>
<dbReference type="InterPro" id="IPR032880">
    <property type="entry name" value="CSC1/OSCA1-like_N"/>
</dbReference>
<feature type="transmembrane region" description="Helical" evidence="8">
    <location>
        <begin position="923"/>
        <end position="946"/>
    </location>
</feature>
<evidence type="ECO:0000256" key="2">
    <source>
        <dbReference type="ARBA" id="ARBA00007779"/>
    </source>
</evidence>
<dbReference type="KEGG" id="bpg:Bathy06g04320"/>
<feature type="transmembrane region" description="Helical" evidence="8">
    <location>
        <begin position="283"/>
        <end position="307"/>
    </location>
</feature>
<keyword evidence="4 8" id="KW-0812">Transmembrane</keyword>
<feature type="transmembrane region" description="Helical" evidence="8">
    <location>
        <begin position="877"/>
        <end position="902"/>
    </location>
</feature>
<dbReference type="GeneID" id="19015413"/>
<comment type="similarity">
    <text evidence="2">Belongs to the CSC1 (TC 1.A.17) family.</text>
</comment>
<feature type="transmembrane region" description="Helical" evidence="8">
    <location>
        <begin position="681"/>
        <end position="703"/>
    </location>
</feature>
<dbReference type="Pfam" id="PF14703">
    <property type="entry name" value="PHM7_cyt"/>
    <property type="match status" value="1"/>
</dbReference>
<evidence type="ECO:0000313" key="13">
    <source>
        <dbReference type="EMBL" id="CCO17345.1"/>
    </source>
</evidence>
<dbReference type="InterPro" id="IPR027815">
    <property type="entry name" value="CSC1/OSCA1-like_cyt"/>
</dbReference>
<feature type="domain" description="CSC1/OSCA1-like 7TM region" evidence="10">
    <location>
        <begin position="681"/>
        <end position="946"/>
    </location>
</feature>
<evidence type="ECO:0000259" key="10">
    <source>
        <dbReference type="Pfam" id="PF02714"/>
    </source>
</evidence>
<feature type="compositionally biased region" description="Low complexity" evidence="7">
    <location>
        <begin position="1151"/>
        <end position="1160"/>
    </location>
</feature>
<keyword evidence="9" id="KW-0732">Signal</keyword>
<evidence type="ECO:0000256" key="6">
    <source>
        <dbReference type="ARBA" id="ARBA00023136"/>
    </source>
</evidence>
<gene>
    <name evidence="13" type="ORF">Bathy06g04320</name>
</gene>
<dbReference type="PANTHER" id="PTHR13018">
    <property type="entry name" value="PROBABLE MEMBRANE PROTEIN DUF221-RELATED"/>
    <property type="match status" value="1"/>
</dbReference>
<feature type="chain" id="PRO_5003917731" description="CSC1/OSCA1-like 7TM region domain-containing protein" evidence="9">
    <location>
        <begin position="17"/>
        <end position="1181"/>
    </location>
</feature>
<feature type="compositionally biased region" description="Basic and acidic residues" evidence="7">
    <location>
        <begin position="1162"/>
        <end position="1181"/>
    </location>
</feature>
<feature type="compositionally biased region" description="Basic and acidic residues" evidence="7">
    <location>
        <begin position="1103"/>
        <end position="1142"/>
    </location>
</feature>
<proteinExistence type="inferred from homology"/>
<feature type="region of interest" description="Disordered" evidence="7">
    <location>
        <begin position="1103"/>
        <end position="1181"/>
    </location>
</feature>
<evidence type="ECO:0000256" key="8">
    <source>
        <dbReference type="SAM" id="Phobius"/>
    </source>
</evidence>
<keyword evidence="14" id="KW-1185">Reference proteome</keyword>
<keyword evidence="5 8" id="KW-1133">Transmembrane helix</keyword>
<protein>
    <recommendedName>
        <fullName evidence="15">CSC1/OSCA1-like 7TM region domain-containing protein</fullName>
    </recommendedName>
</protein>
<evidence type="ECO:0000313" key="14">
    <source>
        <dbReference type="Proteomes" id="UP000198341"/>
    </source>
</evidence>
<feature type="domain" description="CSC1/OSCA1-like N-terminal transmembrane" evidence="11">
    <location>
        <begin position="203"/>
        <end position="358"/>
    </location>
</feature>
<evidence type="ECO:0000259" key="11">
    <source>
        <dbReference type="Pfam" id="PF13967"/>
    </source>
</evidence>